<gene>
    <name evidence="3" type="ORF">UFOPK1395_00975</name>
</gene>
<evidence type="ECO:0000259" key="2">
    <source>
        <dbReference type="Pfam" id="PF00089"/>
    </source>
</evidence>
<protein>
    <submittedName>
        <fullName evidence="3">Unannotated protein</fullName>
    </submittedName>
</protein>
<feature type="coiled-coil region" evidence="1">
    <location>
        <begin position="277"/>
        <end position="358"/>
    </location>
</feature>
<sequence length="394" mass="43224">MKLRGNVFLISFALVIGQIFMNTSPANSVEFGQDATGDPNAVHIQGNTSGFLYSERIIFTAAHVLNQLRIQPNGDTDGFVYAPGLADKSNAKRYKIIKAFIPKTFISPTNNPPQPLDDFAIIVLNEDLPLKTKVVIATEQQMIRFAQEKVKVQMIGYGLQSGSQRNDPQEIKRAPYKLESYLYSPEMMQSFYTVSSKPPLWSKIEWGAIHTQATGSICNADSGSGFFVQENDIRYYVGTAGNGLGISNCQADGSVRMDPAGGMSWFPAPFKFLDLLKAAETFVVEEKQKELKKAEEERIAAELKAARELKAKQEAEAASELKAKQEAEAKAAAELKAKQEAEAKAAAELKAKQEAEAKVKAAALKKTTITCIKSKLMKKVTAVNPVCPKGYKKK</sequence>
<dbReference type="InterPro" id="IPR001254">
    <property type="entry name" value="Trypsin_dom"/>
</dbReference>
<organism evidence="3">
    <name type="scientific">freshwater metagenome</name>
    <dbReference type="NCBI Taxonomy" id="449393"/>
    <lineage>
        <taxon>unclassified sequences</taxon>
        <taxon>metagenomes</taxon>
        <taxon>ecological metagenomes</taxon>
    </lineage>
</organism>
<dbReference type="Pfam" id="PF00089">
    <property type="entry name" value="Trypsin"/>
    <property type="match status" value="1"/>
</dbReference>
<dbReference type="EMBL" id="CAEZSB010000114">
    <property type="protein sequence ID" value="CAB4539651.1"/>
    <property type="molecule type" value="Genomic_DNA"/>
</dbReference>
<keyword evidence="1" id="KW-0175">Coiled coil</keyword>
<dbReference type="Gene3D" id="2.40.10.10">
    <property type="entry name" value="Trypsin-like serine proteases"/>
    <property type="match status" value="1"/>
</dbReference>
<dbReference type="SUPFAM" id="SSF50494">
    <property type="entry name" value="Trypsin-like serine proteases"/>
    <property type="match status" value="1"/>
</dbReference>
<name>A0A6J6BKT5_9ZZZZ</name>
<dbReference type="InterPro" id="IPR043504">
    <property type="entry name" value="Peptidase_S1_PA_chymotrypsin"/>
</dbReference>
<dbReference type="GO" id="GO:0006508">
    <property type="term" value="P:proteolysis"/>
    <property type="evidence" value="ECO:0007669"/>
    <property type="project" value="InterPro"/>
</dbReference>
<dbReference type="InterPro" id="IPR009003">
    <property type="entry name" value="Peptidase_S1_PA"/>
</dbReference>
<dbReference type="GO" id="GO:0004252">
    <property type="term" value="F:serine-type endopeptidase activity"/>
    <property type="evidence" value="ECO:0007669"/>
    <property type="project" value="InterPro"/>
</dbReference>
<evidence type="ECO:0000313" key="3">
    <source>
        <dbReference type="EMBL" id="CAB4539651.1"/>
    </source>
</evidence>
<evidence type="ECO:0000256" key="1">
    <source>
        <dbReference type="SAM" id="Coils"/>
    </source>
</evidence>
<accession>A0A6J6BKT5</accession>
<proteinExistence type="predicted"/>
<dbReference type="AlphaFoldDB" id="A0A6J6BKT5"/>
<feature type="domain" description="Peptidase S1" evidence="2">
    <location>
        <begin position="41"/>
        <end position="241"/>
    </location>
</feature>
<reference evidence="3" key="1">
    <citation type="submission" date="2020-05" db="EMBL/GenBank/DDBJ databases">
        <authorList>
            <person name="Chiriac C."/>
            <person name="Salcher M."/>
            <person name="Ghai R."/>
            <person name="Kavagutti S V."/>
        </authorList>
    </citation>
    <scope>NUCLEOTIDE SEQUENCE</scope>
</reference>